<comment type="caution">
    <text evidence="1">The sequence shown here is derived from an EMBL/GenBank/DDBJ whole genome shotgun (WGS) entry which is preliminary data.</text>
</comment>
<accession>A0A0A6DHV3</accession>
<protein>
    <submittedName>
        <fullName evidence="1">Uncharacterized protein</fullName>
    </submittedName>
</protein>
<dbReference type="OrthoDB" id="6988253at2"/>
<dbReference type="EMBL" id="JSFK01000003">
    <property type="protein sequence ID" value="KHA74124.1"/>
    <property type="molecule type" value="Genomic_DNA"/>
</dbReference>
<evidence type="ECO:0000313" key="2">
    <source>
        <dbReference type="Proteomes" id="UP000030564"/>
    </source>
</evidence>
<dbReference type="AlphaFoldDB" id="A0A0A6DHV3"/>
<dbReference type="PATRIC" id="fig|587753.9.peg.3829"/>
<organism evidence="1 2">
    <name type="scientific">Pseudomonas chlororaphis</name>
    <dbReference type="NCBI Taxonomy" id="587753"/>
    <lineage>
        <taxon>Bacteria</taxon>
        <taxon>Pseudomonadati</taxon>
        <taxon>Pseudomonadota</taxon>
        <taxon>Gammaproteobacteria</taxon>
        <taxon>Pseudomonadales</taxon>
        <taxon>Pseudomonadaceae</taxon>
        <taxon>Pseudomonas</taxon>
    </lineage>
</organism>
<sequence length="262" mass="28239">MNNQIVSSNYVAACVKSLQEYDLGEPLVINSRAYAMPGDEVEAPTKGSIAGEGIISFSGNLSGVNRSDAQNAFLYATLAANKRYPLDSQGVEWYTLFREVMTNAGWAPTSKYFSDMQVSGTSVRMDKLVLEILGSVIAGVAVPGPATALMLKVAGDAIAALQKRDTALTLYERNLLQHGVCGVTAGACTEVNGVTVFAIGAVRFQRKNTSTKVMFVDVDVRNVDLYRGEATFEKNDLLAAAARDVIAQKLVNHLTKKLEYDI</sequence>
<proteinExistence type="predicted"/>
<gene>
    <name evidence="1" type="ORF">NZ35_08475</name>
</gene>
<name>A0A0A6DHV3_9PSED</name>
<dbReference type="Proteomes" id="UP000030564">
    <property type="component" value="Unassembled WGS sequence"/>
</dbReference>
<evidence type="ECO:0000313" key="1">
    <source>
        <dbReference type="EMBL" id="KHA74124.1"/>
    </source>
</evidence>
<reference evidence="1 2" key="1">
    <citation type="submission" date="2014-10" db="EMBL/GenBank/DDBJ databases">
        <title>Draft genome sequence of Pseudomonas chlororaphis EA105.</title>
        <authorList>
            <person name="McCully L.M."/>
            <person name="Bitzer A.S."/>
            <person name="Spence C."/>
            <person name="Bais H."/>
            <person name="Silby M.W."/>
        </authorList>
    </citation>
    <scope>NUCLEOTIDE SEQUENCE [LARGE SCALE GENOMIC DNA]</scope>
    <source>
        <strain evidence="1 2">EA105</strain>
    </source>
</reference>